<sequence length="253" mass="27121">MLPHLMVAPTGARRQKSDHPALPITLDEIVTEARACAEAGADGLHLHLRDAGGGHLLDAAGYRAALDRLRQDLPDMQVQITTEAVGIYDAATQRDIALNSGAALVSASVAELTRDGIETARAFYQTCADRGIAIQHILYGLEDCDLLMQVLPRPLIEDPGLQLIFVLGRYAKDQNSFPADLDPFTDWLAGTGLTPDWMVCAFGAGETDCLVEAHRRGGKLRVGFENSLWHADGSLASSNADRVRALRAAIAAG</sequence>
<evidence type="ECO:0000313" key="2">
    <source>
        <dbReference type="Proteomes" id="UP000231644"/>
    </source>
</evidence>
<dbReference type="STRING" id="517719.SAMN05421762_2667"/>
<dbReference type="GO" id="GO:0043720">
    <property type="term" value="F:3-keto-5-aminohexanoate cleavage activity"/>
    <property type="evidence" value="ECO:0007669"/>
    <property type="project" value="InterPro"/>
</dbReference>
<dbReference type="PANTHER" id="PTHR37418">
    <property type="entry name" value="3-KETO-5-AMINOHEXANOATE CLEAVAGE ENZYME-RELATED"/>
    <property type="match status" value="1"/>
</dbReference>
<name>A0A1I1MYH6_9RHOB</name>
<dbReference type="Gene3D" id="3.20.20.70">
    <property type="entry name" value="Aldolase class I"/>
    <property type="match status" value="1"/>
</dbReference>
<organism evidence="1 2">
    <name type="scientific">Pseudooceanicola nitratireducens</name>
    <dbReference type="NCBI Taxonomy" id="517719"/>
    <lineage>
        <taxon>Bacteria</taxon>
        <taxon>Pseudomonadati</taxon>
        <taxon>Pseudomonadota</taxon>
        <taxon>Alphaproteobacteria</taxon>
        <taxon>Rhodobacterales</taxon>
        <taxon>Paracoccaceae</taxon>
        <taxon>Pseudooceanicola</taxon>
    </lineage>
</organism>
<dbReference type="SUPFAM" id="SSF51395">
    <property type="entry name" value="FMN-linked oxidoreductases"/>
    <property type="match status" value="1"/>
</dbReference>
<dbReference type="EMBL" id="FOLX01000001">
    <property type="protein sequence ID" value="SFC90215.1"/>
    <property type="molecule type" value="Genomic_DNA"/>
</dbReference>
<gene>
    <name evidence="1" type="ORF">SAMN05421762_2667</name>
</gene>
<dbReference type="Proteomes" id="UP000231644">
    <property type="component" value="Unassembled WGS sequence"/>
</dbReference>
<dbReference type="PANTHER" id="PTHR37418:SF1">
    <property type="entry name" value="3-KETO-5-AMINOHEXANOATE CLEAVAGE PROTEIN"/>
    <property type="match status" value="1"/>
</dbReference>
<dbReference type="AlphaFoldDB" id="A0A1I1MYH6"/>
<dbReference type="RefSeq" id="WP_212632876.1">
    <property type="nucleotide sequence ID" value="NZ_FNZG01000001.1"/>
</dbReference>
<keyword evidence="2" id="KW-1185">Reference proteome</keyword>
<protein>
    <submittedName>
        <fullName evidence="1">Uncharacterized conserved protein, DUF849 family</fullName>
    </submittedName>
</protein>
<dbReference type="InterPro" id="IPR008567">
    <property type="entry name" value="BKACE"/>
</dbReference>
<reference evidence="1 2" key="1">
    <citation type="submission" date="2016-10" db="EMBL/GenBank/DDBJ databases">
        <authorList>
            <person name="de Groot N.N."/>
        </authorList>
    </citation>
    <scope>NUCLEOTIDE SEQUENCE [LARGE SCALE GENOMIC DNA]</scope>
    <source>
        <strain evidence="1 2">DSM 29619</strain>
    </source>
</reference>
<accession>A0A1I1MYH6</accession>
<dbReference type="Pfam" id="PF05853">
    <property type="entry name" value="BKACE"/>
    <property type="match status" value="1"/>
</dbReference>
<evidence type="ECO:0000313" key="1">
    <source>
        <dbReference type="EMBL" id="SFC90215.1"/>
    </source>
</evidence>
<dbReference type="InterPro" id="IPR013785">
    <property type="entry name" value="Aldolase_TIM"/>
</dbReference>
<proteinExistence type="predicted"/>